<organism evidence="3">
    <name type="scientific">Kuenenia stuttgartiensis</name>
    <dbReference type="NCBI Taxonomy" id="174633"/>
    <lineage>
        <taxon>Bacteria</taxon>
        <taxon>Pseudomonadati</taxon>
        <taxon>Planctomycetota</taxon>
        <taxon>Candidatus Brocadiia</taxon>
        <taxon>Candidatus Brocadiales</taxon>
        <taxon>Candidatus Brocadiaceae</taxon>
        <taxon>Candidatus Kuenenia</taxon>
    </lineage>
</organism>
<dbReference type="Pfam" id="PF07603">
    <property type="entry name" value="Lcl_C"/>
    <property type="match status" value="1"/>
</dbReference>
<evidence type="ECO:0000313" key="3">
    <source>
        <dbReference type="EMBL" id="CAJ72735.1"/>
    </source>
</evidence>
<name>Q1Q070_KUEST</name>
<evidence type="ECO:0000259" key="2">
    <source>
        <dbReference type="Pfam" id="PF07603"/>
    </source>
</evidence>
<protein>
    <recommendedName>
        <fullName evidence="2">Lcl C-terminal domain-containing protein</fullName>
    </recommendedName>
</protein>
<feature type="transmembrane region" description="Helical" evidence="1">
    <location>
        <begin position="67"/>
        <end position="87"/>
    </location>
</feature>
<dbReference type="InterPro" id="IPR011460">
    <property type="entry name" value="Lcl_C"/>
</dbReference>
<dbReference type="AlphaFoldDB" id="Q1Q070"/>
<keyword evidence="1" id="KW-0472">Membrane</keyword>
<proteinExistence type="predicted"/>
<feature type="domain" description="Lcl C-terminal" evidence="2">
    <location>
        <begin position="158"/>
        <end position="272"/>
    </location>
</feature>
<reference evidence="3" key="1">
    <citation type="journal article" date="2006" name="Nature">
        <title>Deciphering the evolution and metabolism of an anammox bacterium from a community genome.</title>
        <authorList>
            <person name="Strous M."/>
            <person name="Pelletier E."/>
            <person name="Mangenot S."/>
            <person name="Rattei T."/>
            <person name="Lehner A."/>
            <person name="Taylor M.W."/>
            <person name="Horn M."/>
            <person name="Daims H."/>
            <person name="Bartol-Mavel D."/>
            <person name="Wincker P."/>
            <person name="Barbe V."/>
            <person name="Fonknechten N."/>
            <person name="Vallenet D."/>
            <person name="Segurens B."/>
            <person name="Schenowitz-Truong C."/>
            <person name="Medigue C."/>
            <person name="Collingro A."/>
            <person name="Snel B."/>
            <person name="Dutilh B.E."/>
            <person name="OpDenCamp H.J.M."/>
            <person name="vanDerDrift C."/>
            <person name="Cirpus I."/>
            <person name="vanDePas-Schoonen K.T."/>
            <person name="Harhangi H.R."/>
            <person name="vanNiftrik L."/>
            <person name="Schmid M."/>
            <person name="Keltjens J."/>
            <person name="vanDeVossenberg J."/>
            <person name="Kartal B."/>
            <person name="Meier H."/>
            <person name="Frishman D."/>
            <person name="Huynen M.A."/>
            <person name="Mewes H."/>
            <person name="Weissenbach J."/>
            <person name="Jetten M.S.M."/>
            <person name="Wagner M."/>
            <person name="LePaslier D."/>
        </authorList>
    </citation>
    <scope>NUCLEOTIDE SEQUENCE</scope>
</reference>
<sequence length="272" mass="30970">MAKYVRFGNERFYLFKNLICCKNSNNSDVCRAFFTQSRHLRLSGYEALRLKRTYISTDGKDMKRSHALYSGSLALLIILVLIAIVPANSIVSAAMETYAIKSTGSVVTAIFLRNTPENGLSPEKIQSVLKEKGLFDSRRNPLGKGITHAYEIQKAGKVVHDRVVHIIWQQSGSQKKMNYAGAKHYISKRNSDQFAGYNDWRLPTTEEAMSLMQSVKKKCGLNIDEVFDPLQERAWTSDIRKEGTAWVVRFDSGYCDYTYTDANIKYHVRAVR</sequence>
<keyword evidence="1" id="KW-0812">Transmembrane</keyword>
<accession>Q1Q070</accession>
<dbReference type="EMBL" id="CT573072">
    <property type="protein sequence ID" value="CAJ72735.1"/>
    <property type="molecule type" value="Genomic_DNA"/>
</dbReference>
<keyword evidence="1" id="KW-1133">Transmembrane helix</keyword>
<reference evidence="3" key="2">
    <citation type="submission" date="2006-01" db="EMBL/GenBank/DDBJ databases">
        <authorList>
            <person name="Genoscope"/>
        </authorList>
    </citation>
    <scope>NUCLEOTIDE SEQUENCE</scope>
</reference>
<gene>
    <name evidence="3" type="ORF">kustd1990</name>
</gene>
<evidence type="ECO:0000256" key="1">
    <source>
        <dbReference type="SAM" id="Phobius"/>
    </source>
</evidence>